<evidence type="ECO:0000313" key="1">
    <source>
        <dbReference type="EMBL" id="PSL52855.1"/>
    </source>
</evidence>
<keyword evidence="2" id="KW-1185">Reference proteome</keyword>
<sequence length="72" mass="7127">MTDEHIARIDVTRLPDDVVALIDRLGPGDELVITRDGEVIATISGGVVEEGAAAAAGAPADSASATAARSGA</sequence>
<dbReference type="AlphaFoldDB" id="A0A2P8I332"/>
<reference evidence="1 2" key="1">
    <citation type="submission" date="2018-03" db="EMBL/GenBank/DDBJ databases">
        <title>Genomic Encyclopedia of Type Strains, Phase III (KMG-III): the genomes of soil and plant-associated and newly described type strains.</title>
        <authorList>
            <person name="Whitman W."/>
        </authorList>
    </citation>
    <scope>NUCLEOTIDE SEQUENCE [LARGE SCALE GENOMIC DNA]</scope>
    <source>
        <strain evidence="1 2">CGMCC 4.7097</strain>
    </source>
</reference>
<name>A0A2P8I332_SACCR</name>
<protein>
    <submittedName>
        <fullName evidence="1">Uncharacterized protein</fullName>
    </submittedName>
</protein>
<dbReference type="EMBL" id="PYAX01000011">
    <property type="protein sequence ID" value="PSL52855.1"/>
    <property type="molecule type" value="Genomic_DNA"/>
</dbReference>
<accession>A0A2P8I332</accession>
<evidence type="ECO:0000313" key="2">
    <source>
        <dbReference type="Proteomes" id="UP000241118"/>
    </source>
</evidence>
<proteinExistence type="predicted"/>
<organism evidence="1 2">
    <name type="scientific">Saccharothrix carnea</name>
    <dbReference type="NCBI Taxonomy" id="1280637"/>
    <lineage>
        <taxon>Bacteria</taxon>
        <taxon>Bacillati</taxon>
        <taxon>Actinomycetota</taxon>
        <taxon>Actinomycetes</taxon>
        <taxon>Pseudonocardiales</taxon>
        <taxon>Pseudonocardiaceae</taxon>
        <taxon>Saccharothrix</taxon>
    </lineage>
</organism>
<gene>
    <name evidence="1" type="ORF">B0I31_111142</name>
</gene>
<dbReference type="RefSeq" id="WP_245950536.1">
    <property type="nucleotide sequence ID" value="NZ_PYAX01000011.1"/>
</dbReference>
<dbReference type="Proteomes" id="UP000241118">
    <property type="component" value="Unassembled WGS sequence"/>
</dbReference>
<comment type="caution">
    <text evidence="1">The sequence shown here is derived from an EMBL/GenBank/DDBJ whole genome shotgun (WGS) entry which is preliminary data.</text>
</comment>